<evidence type="ECO:0000313" key="3">
    <source>
        <dbReference type="EMBL" id="TNB46220.1"/>
    </source>
</evidence>
<feature type="domain" description="Malonyl-CoA decarboxylase C-terminal" evidence="1">
    <location>
        <begin position="318"/>
        <end position="380"/>
    </location>
</feature>
<reference evidence="3 4" key="1">
    <citation type="submission" date="2019-05" db="EMBL/GenBank/DDBJ databases">
        <authorList>
            <person name="Lee S.D."/>
        </authorList>
    </citation>
    <scope>NUCLEOTIDE SEQUENCE [LARGE SCALE GENOMIC DNA]</scope>
    <source>
        <strain evidence="3 4">GH2-6</strain>
    </source>
</reference>
<proteinExistence type="predicted"/>
<dbReference type="InterPro" id="IPR007956">
    <property type="entry name" value="Malonyl_CoA_deC_C"/>
</dbReference>
<dbReference type="Gene3D" id="1.20.140.90">
    <property type="entry name" value="Malonyl-CoA decarboxylase, oligemerization domain"/>
    <property type="match status" value="1"/>
</dbReference>
<comment type="caution">
    <text evidence="3">The sequence shown here is derived from an EMBL/GenBank/DDBJ whole genome shotgun (WGS) entry which is preliminary data.</text>
</comment>
<dbReference type="OrthoDB" id="5292736at2"/>
<keyword evidence="4" id="KW-1185">Reference proteome</keyword>
<evidence type="ECO:0000259" key="1">
    <source>
        <dbReference type="Pfam" id="PF05292"/>
    </source>
</evidence>
<dbReference type="RefSeq" id="WP_138750036.1">
    <property type="nucleotide sequence ID" value="NZ_VCLB01000011.1"/>
</dbReference>
<dbReference type="Gene3D" id="3.40.630.150">
    <property type="entry name" value="Malonyl-CoA decarboxylase, catalytic domain"/>
    <property type="match status" value="2"/>
</dbReference>
<organism evidence="3 4">
    <name type="scientific">Martelella lutilitoris</name>
    <dbReference type="NCBI Taxonomy" id="2583532"/>
    <lineage>
        <taxon>Bacteria</taxon>
        <taxon>Pseudomonadati</taxon>
        <taxon>Pseudomonadota</taxon>
        <taxon>Alphaproteobacteria</taxon>
        <taxon>Hyphomicrobiales</taxon>
        <taxon>Aurantimonadaceae</taxon>
        <taxon>Martelella</taxon>
    </lineage>
</organism>
<dbReference type="Pfam" id="PF17408">
    <property type="entry name" value="MCD_N"/>
    <property type="match status" value="1"/>
</dbReference>
<sequence>MSVLSDVLDLVFRRTMKSPATPAGDSRSLADLIDELLSSKGEISGLVTAQRILDRYAAMNDTEKAAFFGYLADDLDIDHALVESTLEPLWKKPDQRAYDAFMAAVEPRRQELARRLNRVPNATRQLVEMRADLLRLLPPDDPRMRIDCDFRHLFASWFNRGFLVLRRISWESPADILEKIIRYEAVHAISSWEELRRRVAPEDRRCFAFFHPAMPGEPLIFVEVALTKGIASSVQALLSEVHPPLAADQADTAIFYSISNCQPGLAGISFGNSLIKQVVNDLAAELPQLSTFATLSPMPLFSRWLSGQGLSPERLTNPQLLCAAAQYLMSAQRDGGRHYDPVARFHLGNGALVHAVHADADLSERGQRESCGVMTNYLYDLSSIEQNHERFANQRQVNASQQVRTLAQSFQSIGGLQDA</sequence>
<evidence type="ECO:0000259" key="2">
    <source>
        <dbReference type="Pfam" id="PF17408"/>
    </source>
</evidence>
<feature type="domain" description="Malonyl-CoA decarboxylase C-terminal" evidence="1">
    <location>
        <begin position="161"/>
        <end position="308"/>
    </location>
</feature>
<reference evidence="3 4" key="2">
    <citation type="submission" date="2019-06" db="EMBL/GenBank/DDBJ databases">
        <title>Martelella lutilitoris sp. nov., isolated from a tidal mudflat.</title>
        <authorList>
            <person name="Kim Y.-J."/>
        </authorList>
    </citation>
    <scope>NUCLEOTIDE SEQUENCE [LARGE SCALE GENOMIC DNA]</scope>
    <source>
        <strain evidence="3 4">GH2-6</strain>
    </source>
</reference>
<dbReference type="Proteomes" id="UP000307874">
    <property type="component" value="Unassembled WGS sequence"/>
</dbReference>
<dbReference type="EMBL" id="VCLB01000011">
    <property type="protein sequence ID" value="TNB46220.1"/>
    <property type="molecule type" value="Genomic_DNA"/>
</dbReference>
<dbReference type="InterPro" id="IPR038351">
    <property type="entry name" value="MCD_N_sf"/>
</dbReference>
<feature type="domain" description="Malonyl-CoA decarboxylase N-terminal" evidence="2">
    <location>
        <begin position="78"/>
        <end position="158"/>
    </location>
</feature>
<dbReference type="InterPro" id="IPR035372">
    <property type="entry name" value="MCD_N"/>
</dbReference>
<evidence type="ECO:0000313" key="4">
    <source>
        <dbReference type="Proteomes" id="UP000307874"/>
    </source>
</evidence>
<dbReference type="GO" id="GO:0006633">
    <property type="term" value="P:fatty acid biosynthetic process"/>
    <property type="evidence" value="ECO:0007669"/>
    <property type="project" value="InterPro"/>
</dbReference>
<protein>
    <submittedName>
        <fullName evidence="3">Decarboxylase</fullName>
    </submittedName>
</protein>
<dbReference type="InterPro" id="IPR038917">
    <property type="entry name" value="Malonyl_CoA_deC"/>
</dbReference>
<dbReference type="Pfam" id="PF05292">
    <property type="entry name" value="MCD"/>
    <property type="match status" value="2"/>
</dbReference>
<accession>A0A5C4JLR0</accession>
<dbReference type="PANTHER" id="PTHR28641">
    <property type="match status" value="1"/>
</dbReference>
<gene>
    <name evidence="3" type="ORF">FF124_18890</name>
</gene>
<name>A0A5C4JLR0_9HYPH</name>
<dbReference type="InterPro" id="IPR042303">
    <property type="entry name" value="Malonyl_CoA_deC_C_sf"/>
</dbReference>
<dbReference type="PANTHER" id="PTHR28641:SF1">
    <property type="entry name" value="MALONYL-COA DECARBOXYLASE, MITOCHONDRIAL"/>
    <property type="match status" value="1"/>
</dbReference>
<dbReference type="AlphaFoldDB" id="A0A5C4JLR0"/>
<dbReference type="GO" id="GO:0050080">
    <property type="term" value="F:malonyl-CoA decarboxylase activity"/>
    <property type="evidence" value="ECO:0007669"/>
    <property type="project" value="InterPro"/>
</dbReference>